<keyword evidence="2" id="KW-1185">Reference proteome</keyword>
<sequence>MVNVERAEPRTGALKLSQICKLKCMQNSHLINDIGSAPYHLVEPILKKKSAKSLKVIESNSPQIIPHSDPLWKSLIERDFSDRPSEKTSIKKGKQTRVQSRELYDIYSKEREEQRNKAAAKLRLLNKSLSMEKNKTKVKALNHIVIPTTNKKAQQREVVNGGFKSSLLQKAKHQNRMRAQFMSQSQKNDRRRTASLNQVNSSNAGLGPGRMSLKQITKVTPAQLSSYNLKRSFSQRSPSPPIPHPGPRTEPASGSPPPRKPVDLSRPSHNSAISPSLSSFNSSSKSPSLPTKRQRLDSSTENVTTADEKPRKSSVYIYRS</sequence>
<proteinExistence type="predicted"/>
<gene>
    <name evidence="1" type="ORF">Amon02_000076300</name>
</gene>
<comment type="caution">
    <text evidence="1">The sequence shown here is derived from an EMBL/GenBank/DDBJ whole genome shotgun (WGS) entry which is preliminary data.</text>
</comment>
<evidence type="ECO:0000313" key="2">
    <source>
        <dbReference type="Proteomes" id="UP001165064"/>
    </source>
</evidence>
<dbReference type="Proteomes" id="UP001165064">
    <property type="component" value="Unassembled WGS sequence"/>
</dbReference>
<name>A0ACB5SSX1_AMBMO</name>
<evidence type="ECO:0000313" key="1">
    <source>
        <dbReference type="EMBL" id="GME71911.1"/>
    </source>
</evidence>
<organism evidence="1 2">
    <name type="scientific">Ambrosiozyma monospora</name>
    <name type="common">Yeast</name>
    <name type="synonym">Endomycopsis monosporus</name>
    <dbReference type="NCBI Taxonomy" id="43982"/>
    <lineage>
        <taxon>Eukaryota</taxon>
        <taxon>Fungi</taxon>
        <taxon>Dikarya</taxon>
        <taxon>Ascomycota</taxon>
        <taxon>Saccharomycotina</taxon>
        <taxon>Pichiomycetes</taxon>
        <taxon>Pichiales</taxon>
        <taxon>Pichiaceae</taxon>
        <taxon>Ambrosiozyma</taxon>
    </lineage>
</organism>
<accession>A0ACB5SSX1</accession>
<protein>
    <submittedName>
        <fullName evidence="1">Unnamed protein product</fullName>
    </submittedName>
</protein>
<dbReference type="EMBL" id="BSXS01000305">
    <property type="protein sequence ID" value="GME71911.1"/>
    <property type="molecule type" value="Genomic_DNA"/>
</dbReference>
<reference evidence="1" key="1">
    <citation type="submission" date="2023-04" db="EMBL/GenBank/DDBJ databases">
        <title>Ambrosiozyma monospora NBRC 10751.</title>
        <authorList>
            <person name="Ichikawa N."/>
            <person name="Sato H."/>
            <person name="Tonouchi N."/>
        </authorList>
    </citation>
    <scope>NUCLEOTIDE SEQUENCE</scope>
    <source>
        <strain evidence="1">NBRC 10751</strain>
    </source>
</reference>